<dbReference type="InterPro" id="IPR036388">
    <property type="entry name" value="WH-like_DNA-bd_sf"/>
</dbReference>
<dbReference type="Gene3D" id="1.10.10.10">
    <property type="entry name" value="Winged helix-like DNA-binding domain superfamily/Winged helix DNA-binding domain"/>
    <property type="match status" value="1"/>
</dbReference>
<dbReference type="SUPFAM" id="SSF54909">
    <property type="entry name" value="Dimeric alpha+beta barrel"/>
    <property type="match status" value="1"/>
</dbReference>
<accession>A0A931I1X8</accession>
<dbReference type="SMART" id="SM00344">
    <property type="entry name" value="HTH_ASNC"/>
    <property type="match status" value="1"/>
</dbReference>
<dbReference type="GO" id="GO:0043565">
    <property type="term" value="F:sequence-specific DNA binding"/>
    <property type="evidence" value="ECO:0007669"/>
    <property type="project" value="InterPro"/>
</dbReference>
<keyword evidence="2" id="KW-0238">DNA-binding</keyword>
<dbReference type="RefSeq" id="WP_197311399.1">
    <property type="nucleotide sequence ID" value="NZ_JADZLT010000050.1"/>
</dbReference>
<dbReference type="PANTHER" id="PTHR30154:SF0">
    <property type="entry name" value="LEUCINE-RESPONSIVE REGULATORY PROTEIN"/>
    <property type="match status" value="1"/>
</dbReference>
<feature type="domain" description="HTH asnC-type" evidence="5">
    <location>
        <begin position="12"/>
        <end position="73"/>
    </location>
</feature>
<reference evidence="6" key="1">
    <citation type="submission" date="2020-12" db="EMBL/GenBank/DDBJ databases">
        <title>Methylobrevis albus sp. nov., isolated from fresh water lack sediment.</title>
        <authorList>
            <person name="Zou Q."/>
        </authorList>
    </citation>
    <scope>NUCLEOTIDE SEQUENCE</scope>
    <source>
        <strain evidence="6">L22</strain>
    </source>
</reference>
<dbReference type="Proteomes" id="UP000631694">
    <property type="component" value="Unassembled WGS sequence"/>
</dbReference>
<evidence type="ECO:0000259" key="5">
    <source>
        <dbReference type="PROSITE" id="PS50956"/>
    </source>
</evidence>
<keyword evidence="4" id="KW-0804">Transcription</keyword>
<dbReference type="PROSITE" id="PS50956">
    <property type="entry name" value="HTH_ASNC_2"/>
    <property type="match status" value="1"/>
</dbReference>
<dbReference type="AlphaFoldDB" id="A0A931I1X8"/>
<dbReference type="Gene3D" id="3.30.70.920">
    <property type="match status" value="1"/>
</dbReference>
<dbReference type="InterPro" id="IPR011008">
    <property type="entry name" value="Dimeric_a/b-barrel"/>
</dbReference>
<proteinExistence type="predicted"/>
<dbReference type="PROSITE" id="PS00519">
    <property type="entry name" value="HTH_ASNC_1"/>
    <property type="match status" value="1"/>
</dbReference>
<evidence type="ECO:0000256" key="2">
    <source>
        <dbReference type="ARBA" id="ARBA00023125"/>
    </source>
</evidence>
<evidence type="ECO:0000313" key="7">
    <source>
        <dbReference type="Proteomes" id="UP000631694"/>
    </source>
</evidence>
<protein>
    <submittedName>
        <fullName evidence="6">Lrp/AsnC ligand binding domain-containing protein</fullName>
    </submittedName>
</protein>
<dbReference type="Pfam" id="PF13412">
    <property type="entry name" value="HTH_24"/>
    <property type="match status" value="1"/>
</dbReference>
<gene>
    <name evidence="6" type="ORF">I5731_10820</name>
</gene>
<dbReference type="InterPro" id="IPR000485">
    <property type="entry name" value="AsnC-type_HTH_dom"/>
</dbReference>
<evidence type="ECO:0000256" key="3">
    <source>
        <dbReference type="ARBA" id="ARBA00023159"/>
    </source>
</evidence>
<dbReference type="EMBL" id="JADZLT010000050">
    <property type="protein sequence ID" value="MBH0238317.1"/>
    <property type="molecule type" value="Genomic_DNA"/>
</dbReference>
<dbReference type="InterPro" id="IPR036390">
    <property type="entry name" value="WH_DNA-bd_sf"/>
</dbReference>
<dbReference type="Pfam" id="PF01037">
    <property type="entry name" value="AsnC_trans_reg"/>
    <property type="match status" value="1"/>
</dbReference>
<dbReference type="InterPro" id="IPR019888">
    <property type="entry name" value="Tscrpt_reg_AsnC-like"/>
</dbReference>
<dbReference type="InterPro" id="IPR019887">
    <property type="entry name" value="Tscrpt_reg_AsnC/Lrp_C"/>
</dbReference>
<name>A0A931I1X8_9HYPH</name>
<dbReference type="PRINTS" id="PR00033">
    <property type="entry name" value="HTHASNC"/>
</dbReference>
<dbReference type="GO" id="GO:0043200">
    <property type="term" value="P:response to amino acid"/>
    <property type="evidence" value="ECO:0007669"/>
    <property type="project" value="TreeGrafter"/>
</dbReference>
<keyword evidence="7" id="KW-1185">Reference proteome</keyword>
<dbReference type="GO" id="GO:0005829">
    <property type="term" value="C:cytosol"/>
    <property type="evidence" value="ECO:0007669"/>
    <property type="project" value="TreeGrafter"/>
</dbReference>
<organism evidence="6 7">
    <name type="scientific">Methylobrevis albus</name>
    <dbReference type="NCBI Taxonomy" id="2793297"/>
    <lineage>
        <taxon>Bacteria</taxon>
        <taxon>Pseudomonadati</taxon>
        <taxon>Pseudomonadota</taxon>
        <taxon>Alphaproteobacteria</taxon>
        <taxon>Hyphomicrobiales</taxon>
        <taxon>Pleomorphomonadaceae</taxon>
        <taxon>Methylobrevis</taxon>
    </lineage>
</organism>
<comment type="caution">
    <text evidence="6">The sequence shown here is derived from an EMBL/GenBank/DDBJ whole genome shotgun (WGS) entry which is preliminary data.</text>
</comment>
<dbReference type="SUPFAM" id="SSF46785">
    <property type="entry name" value="Winged helix' DNA-binding domain"/>
    <property type="match status" value="1"/>
</dbReference>
<keyword evidence="1" id="KW-0805">Transcription regulation</keyword>
<dbReference type="PANTHER" id="PTHR30154">
    <property type="entry name" value="LEUCINE-RESPONSIVE REGULATORY PROTEIN"/>
    <property type="match status" value="1"/>
</dbReference>
<evidence type="ECO:0000256" key="4">
    <source>
        <dbReference type="ARBA" id="ARBA00023163"/>
    </source>
</evidence>
<evidence type="ECO:0000256" key="1">
    <source>
        <dbReference type="ARBA" id="ARBA00023015"/>
    </source>
</evidence>
<dbReference type="InterPro" id="IPR019885">
    <property type="entry name" value="Tscrpt_reg_HTH_AsnC-type_CS"/>
</dbReference>
<keyword evidence="3" id="KW-0010">Activator</keyword>
<evidence type="ECO:0000313" key="6">
    <source>
        <dbReference type="EMBL" id="MBH0238317.1"/>
    </source>
</evidence>
<sequence length="161" mass="17955">MSDDDLAKPVPLDRIDRNLLRLLQADASLTHAELSARVNLSPTAVMRRIERLKAQGVISRVVAHVAPEAVDLTTLVIVGVVLDRSTPATFAAFEEAAQRIRGCIECHLVAGEFDYVLMIRTRDLPRFNKLHVDEIIHLPGVRQIRTFFVLKEILSTSVLPV</sequence>